<dbReference type="FunFam" id="3.10.105.10:FF:000001">
    <property type="entry name" value="Oligopeptide ABC transporter, oligopeptide-binding protein"/>
    <property type="match status" value="1"/>
</dbReference>
<keyword evidence="7" id="KW-0571">Peptide transport</keyword>
<evidence type="ECO:0000256" key="2">
    <source>
        <dbReference type="ARBA" id="ARBA00004418"/>
    </source>
</evidence>
<dbReference type="RefSeq" id="WP_034637541.1">
    <property type="nucleotide sequence ID" value="NZ_CBCSJC010000003.1"/>
</dbReference>
<reference evidence="16 17" key="1">
    <citation type="submission" date="2014-06" db="EMBL/GenBank/DDBJ databases">
        <title>Draft genome sequence of Bacillus manliponensis JCM 15802 (MCCC 1A00708).</title>
        <authorList>
            <person name="Lai Q."/>
            <person name="Liu Y."/>
            <person name="Shao Z."/>
        </authorList>
    </citation>
    <scope>NUCLEOTIDE SEQUENCE [LARGE SCALE GENOMIC DNA]</scope>
    <source>
        <strain evidence="16 17">JCM 15802</strain>
    </source>
</reference>
<proteinExistence type="inferred from homology"/>
<dbReference type="GO" id="GO:0015031">
    <property type="term" value="P:protein transport"/>
    <property type="evidence" value="ECO:0007669"/>
    <property type="project" value="UniProtKB-KW"/>
</dbReference>
<evidence type="ECO:0000313" key="16">
    <source>
        <dbReference type="EMBL" id="KEK20217.1"/>
    </source>
</evidence>
<evidence type="ECO:0000256" key="10">
    <source>
        <dbReference type="ARBA" id="ARBA00023157"/>
    </source>
</evidence>
<evidence type="ECO:0000256" key="12">
    <source>
        <dbReference type="ARBA" id="ARBA00063980"/>
    </source>
</evidence>
<keyword evidence="9" id="KW-0564">Palmitate</keyword>
<comment type="caution">
    <text evidence="16">The sequence shown here is derived from an EMBL/GenBank/DDBJ whole genome shotgun (WGS) entry which is preliminary data.</text>
</comment>
<keyword evidence="4" id="KW-0813">Transport</keyword>
<dbReference type="GO" id="GO:0043190">
    <property type="term" value="C:ATP-binding cassette (ABC) transporter complex"/>
    <property type="evidence" value="ECO:0007669"/>
    <property type="project" value="InterPro"/>
</dbReference>
<keyword evidence="17" id="KW-1185">Reference proteome</keyword>
<evidence type="ECO:0000259" key="15">
    <source>
        <dbReference type="Pfam" id="PF00496"/>
    </source>
</evidence>
<dbReference type="InterPro" id="IPR000914">
    <property type="entry name" value="SBP_5_dom"/>
</dbReference>
<evidence type="ECO:0000256" key="7">
    <source>
        <dbReference type="ARBA" id="ARBA00022856"/>
    </source>
</evidence>
<dbReference type="PROSITE" id="PS51257">
    <property type="entry name" value="PROKAR_LIPOPROTEIN"/>
    <property type="match status" value="1"/>
</dbReference>
<evidence type="ECO:0000256" key="4">
    <source>
        <dbReference type="ARBA" id="ARBA00022448"/>
    </source>
</evidence>
<accession>A0A073K195</accession>
<comment type="similarity">
    <text evidence="3">Belongs to the bacterial solute-binding protein 5 family.</text>
</comment>
<dbReference type="Pfam" id="PF00496">
    <property type="entry name" value="SBP_bac_5"/>
    <property type="match status" value="1"/>
</dbReference>
<dbReference type="SUPFAM" id="SSF53850">
    <property type="entry name" value="Periplasmic binding protein-like II"/>
    <property type="match status" value="1"/>
</dbReference>
<feature type="signal peptide" evidence="14">
    <location>
        <begin position="1"/>
        <end position="20"/>
    </location>
</feature>
<evidence type="ECO:0000256" key="14">
    <source>
        <dbReference type="SAM" id="SignalP"/>
    </source>
</evidence>
<keyword evidence="5 14" id="KW-0732">Signal</keyword>
<gene>
    <name evidence="16" type="ORF">BAMA_17385</name>
</gene>
<sequence length="546" mass="61436">MKKKVPVLLASALTMSMMLAACGSPKEESKAKAKGDKTSGKQVINLLAASEIPTMDPTLSTDSASSQVMNNTMEGLYRLEKDDKLVPGVAETHDKSGDGKKYTFKLRKDAKWSNGDPVTAHDFVYSWRRAVDPATAAKSAYIMFDVKNAEKVNKGELTPDQLGVKAVDDYTFEVELDNPVPYFADLTIYPLFYPLNEKYVTEQGNQFGLEANTTLYNGPFVLSEWKHEQSYQLKKNPGYWDEKTVKLEEVNFNVVKETATAVNLYETGEVDRAGLSAEFVDKYRNDPGFKTMDEPTVFFLRLNQKNEALANKNIRKAISMGFEREVMVNTMFNNGSQAAYGLIPKDFVKSPDGKDFRKENGKMVKADAKEAKKYWEAGLKELGTDKVELSLLNSDSDLAKKTSEYLKGELEKNLPGLTVNLQTQPFAQVLKLESSGEFDISFSGWGPDFPDAMTFLDMFVTDGAQNKMSYSNPEYDKLIREAKQNGSDLDKRWDDLLKAEKMLFEDAVIAPIYQRGSARVERETIKDLYMHKYGGDMSLKWAYVSK</sequence>
<evidence type="ECO:0000256" key="9">
    <source>
        <dbReference type="ARBA" id="ARBA00023139"/>
    </source>
</evidence>
<evidence type="ECO:0000256" key="13">
    <source>
        <dbReference type="ARBA" id="ARBA00072558"/>
    </source>
</evidence>
<dbReference type="EMBL" id="JOTN01000004">
    <property type="protein sequence ID" value="KEK20217.1"/>
    <property type="molecule type" value="Genomic_DNA"/>
</dbReference>
<dbReference type="FunFam" id="3.90.76.10:FF:000001">
    <property type="entry name" value="Oligopeptide ABC transporter substrate-binding protein"/>
    <property type="match status" value="1"/>
</dbReference>
<evidence type="ECO:0000256" key="5">
    <source>
        <dbReference type="ARBA" id="ARBA00022729"/>
    </source>
</evidence>
<evidence type="ECO:0000256" key="1">
    <source>
        <dbReference type="ARBA" id="ARBA00004193"/>
    </source>
</evidence>
<keyword evidence="10" id="KW-1015">Disulfide bond</keyword>
<protein>
    <recommendedName>
        <fullName evidence="13">Periplasmic oligopeptide-binding protein OppA</fullName>
    </recommendedName>
</protein>
<dbReference type="Proteomes" id="UP000027822">
    <property type="component" value="Unassembled WGS sequence"/>
</dbReference>
<dbReference type="GO" id="GO:0030288">
    <property type="term" value="C:outer membrane-bounded periplasmic space"/>
    <property type="evidence" value="ECO:0007669"/>
    <property type="project" value="UniProtKB-ARBA"/>
</dbReference>
<dbReference type="AlphaFoldDB" id="A0A073K195"/>
<feature type="domain" description="Solute-binding protein family 5" evidence="15">
    <location>
        <begin position="84"/>
        <end position="466"/>
    </location>
</feature>
<dbReference type="InterPro" id="IPR039424">
    <property type="entry name" value="SBP_5"/>
</dbReference>
<comment type="subunit">
    <text evidence="12">The complex is composed of two ATP-binding proteins (OppD and OppF), two transmembrane proteins (OppB and OppC) and a solute-binding protein (OppA).</text>
</comment>
<keyword evidence="8" id="KW-0653">Protein transport</keyword>
<organism evidence="16 17">
    <name type="scientific">Bacillus manliponensis</name>
    <dbReference type="NCBI Taxonomy" id="574376"/>
    <lineage>
        <taxon>Bacteria</taxon>
        <taxon>Bacillati</taxon>
        <taxon>Bacillota</taxon>
        <taxon>Bacilli</taxon>
        <taxon>Bacillales</taxon>
        <taxon>Bacillaceae</taxon>
        <taxon>Bacillus</taxon>
        <taxon>Bacillus cereus group</taxon>
    </lineage>
</organism>
<dbReference type="eggNOG" id="COG4166">
    <property type="taxonomic scope" value="Bacteria"/>
</dbReference>
<dbReference type="FunFam" id="3.40.190.10:FF:000018">
    <property type="entry name" value="Oligopeptide ABC transporter, oligopeptide-binding protein"/>
    <property type="match status" value="1"/>
</dbReference>
<dbReference type="CDD" id="cd08504">
    <property type="entry name" value="PBP2_OppA"/>
    <property type="match status" value="1"/>
</dbReference>
<evidence type="ECO:0000256" key="11">
    <source>
        <dbReference type="ARBA" id="ARBA00023288"/>
    </source>
</evidence>
<name>A0A073K195_9BACI</name>
<keyword evidence="11" id="KW-0449">Lipoprotein</keyword>
<evidence type="ECO:0000256" key="6">
    <source>
        <dbReference type="ARBA" id="ARBA00022764"/>
    </source>
</evidence>
<comment type="subcellular location">
    <subcellularLocation>
        <location evidence="1">Cell membrane</location>
        <topology evidence="1">Lipid-anchor</topology>
    </subcellularLocation>
    <subcellularLocation>
        <location evidence="2">Periplasm</location>
    </subcellularLocation>
</comment>
<dbReference type="OrthoDB" id="9801912at2"/>
<dbReference type="PIRSF" id="PIRSF002741">
    <property type="entry name" value="MppA"/>
    <property type="match status" value="1"/>
</dbReference>
<dbReference type="InterPro" id="IPR030678">
    <property type="entry name" value="Peptide/Ni-bd"/>
</dbReference>
<dbReference type="Gene3D" id="3.10.105.10">
    <property type="entry name" value="Dipeptide-binding Protein, Domain 3"/>
    <property type="match status" value="1"/>
</dbReference>
<dbReference type="Gene3D" id="3.90.76.10">
    <property type="entry name" value="Dipeptide-binding Protein, Domain 1"/>
    <property type="match status" value="1"/>
</dbReference>
<dbReference type="PANTHER" id="PTHR30290:SF10">
    <property type="entry name" value="PERIPLASMIC OLIGOPEPTIDE-BINDING PROTEIN-RELATED"/>
    <property type="match status" value="1"/>
</dbReference>
<feature type="chain" id="PRO_5038400239" description="Periplasmic oligopeptide-binding protein OppA" evidence="14">
    <location>
        <begin position="21"/>
        <end position="546"/>
    </location>
</feature>
<evidence type="ECO:0000256" key="8">
    <source>
        <dbReference type="ARBA" id="ARBA00022927"/>
    </source>
</evidence>
<dbReference type="GO" id="GO:0015833">
    <property type="term" value="P:peptide transport"/>
    <property type="evidence" value="ECO:0007669"/>
    <property type="project" value="UniProtKB-KW"/>
</dbReference>
<dbReference type="PANTHER" id="PTHR30290">
    <property type="entry name" value="PERIPLASMIC BINDING COMPONENT OF ABC TRANSPORTER"/>
    <property type="match status" value="1"/>
</dbReference>
<evidence type="ECO:0000256" key="3">
    <source>
        <dbReference type="ARBA" id="ARBA00005695"/>
    </source>
</evidence>
<dbReference type="Gene3D" id="3.40.190.10">
    <property type="entry name" value="Periplasmic binding protein-like II"/>
    <property type="match status" value="1"/>
</dbReference>
<dbReference type="GO" id="GO:1904680">
    <property type="term" value="F:peptide transmembrane transporter activity"/>
    <property type="evidence" value="ECO:0007669"/>
    <property type="project" value="TreeGrafter"/>
</dbReference>
<keyword evidence="6" id="KW-0574">Periplasm</keyword>
<evidence type="ECO:0000313" key="17">
    <source>
        <dbReference type="Proteomes" id="UP000027822"/>
    </source>
</evidence>
<dbReference type="STRING" id="574376.BAMA_17385"/>